<dbReference type="EMBL" id="JNGW01000013">
    <property type="protein sequence ID" value="KDR53594.1"/>
    <property type="molecule type" value="Genomic_DNA"/>
</dbReference>
<dbReference type="EC" id="2.5.1.55" evidence="5"/>
<comment type="catalytic activity">
    <reaction evidence="8">
        <text>D-arabinose 5-phosphate + phosphoenolpyruvate + H2O = 3-deoxy-alpha-D-manno-2-octulosonate-8-phosphate + phosphate</text>
        <dbReference type="Rhea" id="RHEA:14053"/>
        <dbReference type="ChEBI" id="CHEBI:15377"/>
        <dbReference type="ChEBI" id="CHEBI:43474"/>
        <dbReference type="ChEBI" id="CHEBI:57693"/>
        <dbReference type="ChEBI" id="CHEBI:58702"/>
        <dbReference type="ChEBI" id="CHEBI:85985"/>
        <dbReference type="EC" id="2.5.1.55"/>
    </reaction>
</comment>
<gene>
    <name evidence="10" type="ORF">HMPREF1991_00201</name>
</gene>
<evidence type="ECO:0000256" key="6">
    <source>
        <dbReference type="ARBA" id="ARBA00022490"/>
    </source>
</evidence>
<dbReference type="UniPathway" id="UPA00357">
    <property type="reaction ID" value="UER00474"/>
</dbReference>
<dbReference type="SUPFAM" id="SSF51569">
    <property type="entry name" value="Aldolase"/>
    <property type="match status" value="1"/>
</dbReference>
<dbReference type="GO" id="GO:0009103">
    <property type="term" value="P:lipopolysaccharide biosynthetic process"/>
    <property type="evidence" value="ECO:0007669"/>
    <property type="project" value="UniProtKB-UniPathway"/>
</dbReference>
<dbReference type="GO" id="GO:0008676">
    <property type="term" value="F:3-deoxy-8-phosphooctulonate synthase activity"/>
    <property type="evidence" value="ECO:0007669"/>
    <property type="project" value="UniProtKB-EC"/>
</dbReference>
<comment type="subcellular location">
    <subcellularLocation>
        <location evidence="1">Cytoplasm</location>
    </subcellularLocation>
</comment>
<evidence type="ECO:0000256" key="3">
    <source>
        <dbReference type="ARBA" id="ARBA00004845"/>
    </source>
</evidence>
<dbReference type="InterPro" id="IPR006269">
    <property type="entry name" value="KDO8P_synthase"/>
</dbReference>
<comment type="pathway">
    <text evidence="2">Bacterial outer membrane biogenesis; lipopolysaccharide biosynthesis.</text>
</comment>
<dbReference type="NCBIfam" id="NF003543">
    <property type="entry name" value="PRK05198.1"/>
    <property type="match status" value="1"/>
</dbReference>
<comment type="pathway">
    <text evidence="3">Carbohydrate biosynthesis; 3-deoxy-D-manno-octulosonate biosynthesis; 3-deoxy-D-manno-octulosonate from D-ribulose 5-phosphate: step 2/3.</text>
</comment>
<feature type="domain" description="DAHP synthetase I/KDSA" evidence="9">
    <location>
        <begin position="3"/>
        <end position="244"/>
    </location>
</feature>
<dbReference type="PATRIC" id="fig|1122985.7.peg.209"/>
<comment type="caution">
    <text evidence="10">The sequence shown here is derived from an EMBL/GenBank/DDBJ whole genome shotgun (WGS) entry which is preliminary data.</text>
</comment>
<proteinExistence type="inferred from homology"/>
<keyword evidence="11" id="KW-1185">Reference proteome</keyword>
<protein>
    <recommendedName>
        <fullName evidence="5">3-deoxy-8-phosphooctulonate synthase</fullName>
        <ecNumber evidence="5">2.5.1.55</ecNumber>
    </recommendedName>
</protein>
<keyword evidence="7" id="KW-0808">Transferase</keyword>
<evidence type="ECO:0000256" key="2">
    <source>
        <dbReference type="ARBA" id="ARBA00004756"/>
    </source>
</evidence>
<dbReference type="HOGENOM" id="CLU_036666_0_0_10"/>
<dbReference type="UniPathway" id="UPA00030"/>
<dbReference type="Proteomes" id="UP000027442">
    <property type="component" value="Unassembled WGS sequence"/>
</dbReference>
<dbReference type="PANTHER" id="PTHR21057">
    <property type="entry name" value="PHOSPHO-2-DEHYDRO-3-DEOXYHEPTONATE ALDOLASE"/>
    <property type="match status" value="1"/>
</dbReference>
<dbReference type="InterPro" id="IPR013785">
    <property type="entry name" value="Aldolase_TIM"/>
</dbReference>
<name>A0A069QNL9_HOYLO</name>
<organism evidence="10 11">
    <name type="scientific">Hoylesella loescheii DSM 19665 = JCM 12249 = ATCC 15930</name>
    <dbReference type="NCBI Taxonomy" id="1122985"/>
    <lineage>
        <taxon>Bacteria</taxon>
        <taxon>Pseudomonadati</taxon>
        <taxon>Bacteroidota</taxon>
        <taxon>Bacteroidia</taxon>
        <taxon>Bacteroidales</taxon>
        <taxon>Prevotellaceae</taxon>
        <taxon>Hoylesella</taxon>
    </lineage>
</organism>
<comment type="similarity">
    <text evidence="4">Belongs to the KdsA family.</text>
</comment>
<dbReference type="Gene3D" id="3.20.20.70">
    <property type="entry name" value="Aldolase class I"/>
    <property type="match status" value="1"/>
</dbReference>
<dbReference type="GO" id="GO:0005737">
    <property type="term" value="C:cytoplasm"/>
    <property type="evidence" value="ECO:0007669"/>
    <property type="project" value="UniProtKB-SubCell"/>
</dbReference>
<evidence type="ECO:0000256" key="5">
    <source>
        <dbReference type="ARBA" id="ARBA00012693"/>
    </source>
</evidence>
<dbReference type="AlphaFoldDB" id="A0A069QNL9"/>
<dbReference type="InterPro" id="IPR006218">
    <property type="entry name" value="DAHP1/KDSA"/>
</dbReference>
<keyword evidence="6" id="KW-0963">Cytoplasm</keyword>
<evidence type="ECO:0000259" key="9">
    <source>
        <dbReference type="Pfam" id="PF00793"/>
    </source>
</evidence>
<accession>A0A069QNL9</accession>
<dbReference type="eggNOG" id="COG2877">
    <property type="taxonomic scope" value="Bacteria"/>
</dbReference>
<evidence type="ECO:0000256" key="8">
    <source>
        <dbReference type="ARBA" id="ARBA00049112"/>
    </source>
</evidence>
<evidence type="ECO:0000313" key="10">
    <source>
        <dbReference type="EMBL" id="KDR53594.1"/>
    </source>
</evidence>
<sequence>MKTTFIAGPCVIESQELLYTVAEKLVEINQKLKVDIIFKASFDKANRTSISSFRGPGLERGLEMLANVKSKYGLKLLTDIHESHQAEAVGQVVDVLQIPAFLCRQTDLLVAAAKTGKIVNIKKAQFLSGPDMKYPVEKAKEAGATEVWLTERGNTFGYNNLVVDFRNIPDMKEIVPTVIMDCTHSVQRPGAMGGKTGGDRRFVPAMALAAKAFGATGYFFEVHPNPDKGLSDGPNMLELDKLEGLIANLL</sequence>
<evidence type="ECO:0000256" key="7">
    <source>
        <dbReference type="ARBA" id="ARBA00022679"/>
    </source>
</evidence>
<dbReference type="Pfam" id="PF00793">
    <property type="entry name" value="DAHP_synth_1"/>
    <property type="match status" value="1"/>
</dbReference>
<reference evidence="10 11" key="1">
    <citation type="submission" date="2013-08" db="EMBL/GenBank/DDBJ databases">
        <authorList>
            <person name="Weinstock G."/>
            <person name="Sodergren E."/>
            <person name="Wylie T."/>
            <person name="Fulton L."/>
            <person name="Fulton R."/>
            <person name="Fronick C."/>
            <person name="O'Laughlin M."/>
            <person name="Godfrey J."/>
            <person name="Miner T."/>
            <person name="Herter B."/>
            <person name="Appelbaum E."/>
            <person name="Cordes M."/>
            <person name="Lek S."/>
            <person name="Wollam A."/>
            <person name="Pepin K.H."/>
            <person name="Palsikar V.B."/>
            <person name="Mitreva M."/>
            <person name="Wilson R.K."/>
        </authorList>
    </citation>
    <scope>NUCLEOTIDE SEQUENCE [LARGE SCALE GENOMIC DNA]</scope>
    <source>
        <strain evidence="10 11">ATCC 15930</strain>
    </source>
</reference>
<evidence type="ECO:0000256" key="4">
    <source>
        <dbReference type="ARBA" id="ARBA00010499"/>
    </source>
</evidence>
<dbReference type="NCBIfam" id="TIGR01362">
    <property type="entry name" value="KDO8P_synth"/>
    <property type="match status" value="1"/>
</dbReference>
<evidence type="ECO:0000256" key="1">
    <source>
        <dbReference type="ARBA" id="ARBA00004496"/>
    </source>
</evidence>
<evidence type="ECO:0000313" key="11">
    <source>
        <dbReference type="Proteomes" id="UP000027442"/>
    </source>
</evidence>